<protein>
    <submittedName>
        <fullName evidence="1">Uncharacterized protein</fullName>
    </submittedName>
</protein>
<gene>
    <name evidence="1" type="ORF">ENG92_02480</name>
</gene>
<dbReference type="EMBL" id="DRCV01000112">
    <property type="protein sequence ID" value="HDK37867.1"/>
    <property type="molecule type" value="Genomic_DNA"/>
</dbReference>
<accession>A0A831NTC4</accession>
<proteinExistence type="predicted"/>
<dbReference type="Proteomes" id="UP000885822">
    <property type="component" value="Unassembled WGS sequence"/>
</dbReference>
<sequence>MPGAKLKALMAVLSSWSVVYVRKGNDLPSLQKLDGKNLAVVKDGTWFQIGGFVRSDAGYRHPDHPGPGWCLRAQAFFRVCTGKCLSCRWCHLYAHGRIDRG</sequence>
<dbReference type="AlphaFoldDB" id="A0A831NTC4"/>
<evidence type="ECO:0000313" key="1">
    <source>
        <dbReference type="EMBL" id="HDK37867.1"/>
    </source>
</evidence>
<comment type="caution">
    <text evidence="1">The sequence shown here is derived from an EMBL/GenBank/DDBJ whole genome shotgun (WGS) entry which is preliminary data.</text>
</comment>
<reference evidence="1" key="1">
    <citation type="journal article" date="2020" name="mSystems">
        <title>Genome- and Community-Level Interaction Insights into Carbon Utilization and Element Cycling Functions of Hydrothermarchaeota in Hydrothermal Sediment.</title>
        <authorList>
            <person name="Zhou Z."/>
            <person name="Liu Y."/>
            <person name="Xu W."/>
            <person name="Pan J."/>
            <person name="Luo Z.H."/>
            <person name="Li M."/>
        </authorList>
    </citation>
    <scope>NUCLEOTIDE SEQUENCE [LARGE SCALE GENOMIC DNA]</scope>
    <source>
        <strain evidence="1">HyVt-26</strain>
    </source>
</reference>
<organism evidence="1">
    <name type="scientific">Thiolapillus brandeum</name>
    <dbReference type="NCBI Taxonomy" id="1076588"/>
    <lineage>
        <taxon>Bacteria</taxon>
        <taxon>Pseudomonadati</taxon>
        <taxon>Pseudomonadota</taxon>
        <taxon>Gammaproteobacteria</taxon>
        <taxon>Chromatiales</taxon>
        <taxon>Sedimenticolaceae</taxon>
        <taxon>Thiolapillus</taxon>
    </lineage>
</organism>
<name>A0A831NTC4_9GAMM</name>